<organism evidence="2 3">
    <name type="scientific">Curtobacterium salicis</name>
    <dbReference type="NCBI Taxonomy" id="1779862"/>
    <lineage>
        <taxon>Bacteria</taxon>
        <taxon>Bacillati</taxon>
        <taxon>Actinomycetota</taxon>
        <taxon>Actinomycetes</taxon>
        <taxon>Micrococcales</taxon>
        <taxon>Microbacteriaceae</taxon>
        <taxon>Curtobacterium</taxon>
    </lineage>
</organism>
<name>A0ABX0T6S4_9MICO</name>
<evidence type="ECO:0000256" key="1">
    <source>
        <dbReference type="SAM" id="SignalP"/>
    </source>
</evidence>
<dbReference type="Proteomes" id="UP001318300">
    <property type="component" value="Unassembled WGS sequence"/>
</dbReference>
<evidence type="ECO:0000313" key="3">
    <source>
        <dbReference type="Proteomes" id="UP001318300"/>
    </source>
</evidence>
<gene>
    <name evidence="2" type="ORF">E9228_001420</name>
</gene>
<evidence type="ECO:0008006" key="4">
    <source>
        <dbReference type="Google" id="ProtNLM"/>
    </source>
</evidence>
<dbReference type="EMBL" id="JAAOYO010000002">
    <property type="protein sequence ID" value="NII40784.1"/>
    <property type="molecule type" value="Genomic_DNA"/>
</dbReference>
<evidence type="ECO:0000313" key="2">
    <source>
        <dbReference type="EMBL" id="NII40784.1"/>
    </source>
</evidence>
<feature type="signal peptide" evidence="1">
    <location>
        <begin position="1"/>
        <end position="26"/>
    </location>
</feature>
<reference evidence="2 3" key="1">
    <citation type="submission" date="2020-03" db="EMBL/GenBank/DDBJ databases">
        <title>Above-ground endophytic microbial communities from plants in different locations in the United States.</title>
        <authorList>
            <person name="Frank C."/>
        </authorList>
    </citation>
    <scope>NUCLEOTIDE SEQUENCE [LARGE SCALE GENOMIC DNA]</scope>
    <source>
        <strain evidence="2 3">WW7</strain>
    </source>
</reference>
<protein>
    <recommendedName>
        <fullName evidence="4">Lipoprotein</fullName>
    </recommendedName>
</protein>
<sequence>MNVVAHRQISLLVVAVVMIVPLTGCADSGDPVTGSSPDPDAPWADEFASAMSGASDYERSVLEDGVVTPAELVEAQSKKRSCLKDAGYRWDIEEDGTSSLEPISERAVSPTRMLNGVLQECSQRFDQNVTVLFDEVRRNPHREDEARIMVACLRKVGLVDRSYTERDWRRDDDQGVYPFGASSEAFIGCRLDPLGLWRSG</sequence>
<accession>A0ABX0T6S4</accession>
<keyword evidence="1" id="KW-0732">Signal</keyword>
<feature type="chain" id="PRO_5045932146" description="Lipoprotein" evidence="1">
    <location>
        <begin position="27"/>
        <end position="200"/>
    </location>
</feature>
<keyword evidence="3" id="KW-1185">Reference proteome</keyword>
<proteinExistence type="predicted"/>
<comment type="caution">
    <text evidence="2">The sequence shown here is derived from an EMBL/GenBank/DDBJ whole genome shotgun (WGS) entry which is preliminary data.</text>
</comment>
<dbReference type="RefSeq" id="WP_166779865.1">
    <property type="nucleotide sequence ID" value="NZ_JAAOYO010000002.1"/>
</dbReference>